<evidence type="ECO:0000256" key="7">
    <source>
        <dbReference type="SAM" id="MobiDB-lite"/>
    </source>
</evidence>
<dbReference type="PANTHER" id="PTHR30460">
    <property type="entry name" value="MODERATE CONDUCTANCE MECHANOSENSITIVE CHANNEL YBIO"/>
    <property type="match status" value="1"/>
</dbReference>
<dbReference type="Pfam" id="PF00924">
    <property type="entry name" value="MS_channel_2nd"/>
    <property type="match status" value="1"/>
</dbReference>
<dbReference type="OrthoDB" id="9814206at2"/>
<dbReference type="Gene3D" id="3.30.70.100">
    <property type="match status" value="1"/>
</dbReference>
<feature type="transmembrane region" description="Helical" evidence="8">
    <location>
        <begin position="413"/>
        <end position="437"/>
    </location>
</feature>
<dbReference type="SUPFAM" id="SSF50182">
    <property type="entry name" value="Sm-like ribonucleoproteins"/>
    <property type="match status" value="1"/>
</dbReference>
<feature type="domain" description="Mechanosensitive ion channel transmembrane helices 2/3" evidence="10">
    <location>
        <begin position="593"/>
        <end position="634"/>
    </location>
</feature>
<evidence type="ECO:0000313" key="12">
    <source>
        <dbReference type="EMBL" id="GEB82582.1"/>
    </source>
</evidence>
<organism evidence="12 13">
    <name type="scientific">Acetobacter orleanensis</name>
    <dbReference type="NCBI Taxonomy" id="104099"/>
    <lineage>
        <taxon>Bacteria</taxon>
        <taxon>Pseudomonadati</taxon>
        <taxon>Pseudomonadota</taxon>
        <taxon>Alphaproteobacteria</taxon>
        <taxon>Acetobacterales</taxon>
        <taxon>Acetobacteraceae</taxon>
        <taxon>Acetobacter</taxon>
    </lineage>
</organism>
<name>A0A4Y3TKX9_9PROT</name>
<dbReference type="EMBL" id="BJMU01000003">
    <property type="protein sequence ID" value="GEB82582.1"/>
    <property type="molecule type" value="Genomic_DNA"/>
</dbReference>
<feature type="transmembrane region" description="Helical" evidence="8">
    <location>
        <begin position="266"/>
        <end position="286"/>
    </location>
</feature>
<dbReference type="InterPro" id="IPR010920">
    <property type="entry name" value="LSM_dom_sf"/>
</dbReference>
<evidence type="ECO:0000259" key="10">
    <source>
        <dbReference type="Pfam" id="PF21088"/>
    </source>
</evidence>
<evidence type="ECO:0000259" key="9">
    <source>
        <dbReference type="Pfam" id="PF00924"/>
    </source>
</evidence>
<dbReference type="InterPro" id="IPR049142">
    <property type="entry name" value="MS_channel_1st"/>
</dbReference>
<evidence type="ECO:0008006" key="14">
    <source>
        <dbReference type="Google" id="ProtNLM"/>
    </source>
</evidence>
<dbReference type="SUPFAM" id="SSF82861">
    <property type="entry name" value="Mechanosensitive channel protein MscS (YggB), transmembrane region"/>
    <property type="match status" value="1"/>
</dbReference>
<feature type="domain" description="Moderate conductance mechanosensitive channel YbiO-like transmembrane helix 1" evidence="11">
    <location>
        <begin position="454"/>
        <end position="530"/>
    </location>
</feature>
<comment type="caution">
    <text evidence="12">The sequence shown here is derived from an EMBL/GenBank/DDBJ whole genome shotgun (WGS) entry which is preliminary data.</text>
</comment>
<dbReference type="InterPro" id="IPR023408">
    <property type="entry name" value="MscS_beta-dom_sf"/>
</dbReference>
<dbReference type="Pfam" id="PF25392">
    <property type="entry name" value="MS_channel_TM1"/>
    <property type="match status" value="1"/>
</dbReference>
<dbReference type="GO" id="GO:0008381">
    <property type="term" value="F:mechanosensitive monoatomic ion channel activity"/>
    <property type="evidence" value="ECO:0007669"/>
    <property type="project" value="InterPro"/>
</dbReference>
<feature type="transmembrane region" description="Helical" evidence="8">
    <location>
        <begin position="449"/>
        <end position="472"/>
    </location>
</feature>
<dbReference type="Pfam" id="PF21088">
    <property type="entry name" value="MS_channel_1st"/>
    <property type="match status" value="1"/>
</dbReference>
<feature type="transmembrane region" description="Helical" evidence="8">
    <location>
        <begin position="306"/>
        <end position="323"/>
    </location>
</feature>
<proteinExistence type="inferred from homology"/>
<evidence type="ECO:0000259" key="11">
    <source>
        <dbReference type="Pfam" id="PF25392"/>
    </source>
</evidence>
<accession>A0A4Y3TKX9</accession>
<keyword evidence="6 8" id="KW-0472">Membrane</keyword>
<feature type="transmembrane region" description="Helical" evidence="8">
    <location>
        <begin position="374"/>
        <end position="392"/>
    </location>
</feature>
<dbReference type="Gene3D" id="2.30.30.60">
    <property type="match status" value="1"/>
</dbReference>
<dbReference type="Proteomes" id="UP000317617">
    <property type="component" value="Unassembled WGS sequence"/>
</dbReference>
<evidence type="ECO:0000256" key="4">
    <source>
        <dbReference type="ARBA" id="ARBA00022692"/>
    </source>
</evidence>
<gene>
    <name evidence="12" type="ORF">AOR01nite_10590</name>
</gene>
<dbReference type="InterPro" id="IPR011014">
    <property type="entry name" value="MscS_channel_TM-2"/>
</dbReference>
<reference evidence="12 13" key="1">
    <citation type="submission" date="2019-06" db="EMBL/GenBank/DDBJ databases">
        <title>Whole genome shotgun sequence of Acetobacter orleanensis NBRC 13752.</title>
        <authorList>
            <person name="Hosoyama A."/>
            <person name="Uohara A."/>
            <person name="Ohji S."/>
            <person name="Ichikawa N."/>
        </authorList>
    </citation>
    <scope>NUCLEOTIDE SEQUENCE [LARGE SCALE GENOMIC DNA]</scope>
    <source>
        <strain evidence="12 13">NBRC 13752</strain>
    </source>
</reference>
<keyword evidence="3" id="KW-1003">Cell membrane</keyword>
<feature type="region of interest" description="Disordered" evidence="7">
    <location>
        <begin position="818"/>
        <end position="887"/>
    </location>
</feature>
<dbReference type="PANTHER" id="PTHR30460:SF0">
    <property type="entry name" value="MODERATE CONDUCTANCE MECHANOSENSITIVE CHANNEL YBIO"/>
    <property type="match status" value="1"/>
</dbReference>
<dbReference type="Gene3D" id="1.10.287.1260">
    <property type="match status" value="1"/>
</dbReference>
<protein>
    <recommendedName>
        <fullName evidence="14">Mechanosensitive ion channel protein MscS</fullName>
    </recommendedName>
</protein>
<evidence type="ECO:0000256" key="1">
    <source>
        <dbReference type="ARBA" id="ARBA00004651"/>
    </source>
</evidence>
<feature type="transmembrane region" description="Helical" evidence="8">
    <location>
        <begin position="344"/>
        <end position="362"/>
    </location>
</feature>
<comment type="subcellular location">
    <subcellularLocation>
        <location evidence="1">Cell membrane</location>
        <topology evidence="1">Multi-pass membrane protein</topology>
    </subcellularLocation>
</comment>
<evidence type="ECO:0000256" key="8">
    <source>
        <dbReference type="SAM" id="Phobius"/>
    </source>
</evidence>
<keyword evidence="13" id="KW-1185">Reference proteome</keyword>
<sequence>MAAESLHQSTTRAPTASPFSSVARFAPGLCFARLLVCGLLMFGLLMFGLAPRLTSQALAADAPSTATPTTATPTGNLSRQDAEQLLSVLNDPKKRQDFTNTLTLMAKGLPATQSAATPATRKDAAATVIDSDVHSELNGLNSTLHGYMQNFTGLFKDLRSVGTWFHREISNPESRKTLIDAFSRALIIMLVAVALERCISLLLKKPLSAVTAHAEARERKQDAAVAVEAVQTATSTPDGDNTTTRADDQRRRNEVMRYLIRVPYNILHFLLKLLPVAVFFGLGYLGAEFLTTTQQASTVTITLTNAYVIARCLYLLVETALAPRSPAIRLAPAQNETARMLTRWWNVLVAAPSLIICLSTLGSEFDLAPRGTEAMMRAVVLVQHLIIAAFIWRIRHIVANALQPSENMRKKAFWAFVGTLARFWWIPVLFLDIALWFVWAAHLKGGYQWILRGTGLTFAFLILSRLAAVLAYGLQDRLFRVSDTMEANYPGLQKRADYYYPFVRRVLTIVIVFMTCVIIAQSWGVPSFQFFFHSALGARLVGAALSLAIGATIAALAWEVINGLLNKQIDRYTSTSQASRATRLRTVLPIIRTVLLAIIIIVVSVTTLSQIGINVTPLLTGAGIMGVGLSFGSQSLVKDVITGFFMLAENAIQVGDWVTTGGVSGTVEHLSIRTLRVRSFDGDLHIIPFSSVTSIANTGRGFNQIIVKQVLDLSEDTEKVAKLMASIIADMRKEDAYSHMIYSDYADLGVDLTDGNGAILVGTIKTAPMMKWKVQREFYRRLSSLMVEAGVKYYTSTSYSTTPPGNSLHLAVDDLPETFTAHAPPAPTQEPAAPQSVSHPVKTENANEKKDGASKDGASVEKTDRHAQKSEEKHTPPAASGEGLPHA</sequence>
<evidence type="ECO:0000256" key="5">
    <source>
        <dbReference type="ARBA" id="ARBA00022989"/>
    </source>
</evidence>
<dbReference type="GO" id="GO:0005886">
    <property type="term" value="C:plasma membrane"/>
    <property type="evidence" value="ECO:0007669"/>
    <property type="project" value="UniProtKB-SubCell"/>
</dbReference>
<evidence type="ECO:0000256" key="3">
    <source>
        <dbReference type="ARBA" id="ARBA00022475"/>
    </source>
</evidence>
<evidence type="ECO:0000313" key="13">
    <source>
        <dbReference type="Proteomes" id="UP000317617"/>
    </source>
</evidence>
<evidence type="ECO:0000256" key="2">
    <source>
        <dbReference type="ARBA" id="ARBA00008017"/>
    </source>
</evidence>
<feature type="transmembrane region" description="Helical" evidence="8">
    <location>
        <begin position="25"/>
        <end position="47"/>
    </location>
</feature>
<dbReference type="InterPro" id="IPR045276">
    <property type="entry name" value="YbiO_bact"/>
</dbReference>
<feature type="transmembrane region" description="Helical" evidence="8">
    <location>
        <begin position="586"/>
        <end position="605"/>
    </location>
</feature>
<feature type="transmembrane region" description="Helical" evidence="8">
    <location>
        <begin position="543"/>
        <end position="565"/>
    </location>
</feature>
<feature type="compositionally biased region" description="Basic and acidic residues" evidence="7">
    <location>
        <begin position="841"/>
        <end position="875"/>
    </location>
</feature>
<dbReference type="InterPro" id="IPR006685">
    <property type="entry name" value="MscS_channel_2nd"/>
</dbReference>
<comment type="similarity">
    <text evidence="2">Belongs to the MscS (TC 1.A.23) family.</text>
</comment>
<feature type="transmembrane region" description="Helical" evidence="8">
    <location>
        <begin position="502"/>
        <end position="523"/>
    </location>
</feature>
<feature type="domain" description="Mechanosensitive ion channel MscS" evidence="9">
    <location>
        <begin position="636"/>
        <end position="698"/>
    </location>
</feature>
<evidence type="ECO:0000256" key="6">
    <source>
        <dbReference type="ARBA" id="ARBA00023136"/>
    </source>
</evidence>
<dbReference type="InterPro" id="IPR057485">
    <property type="entry name" value="YbiO-like_TM1"/>
</dbReference>
<keyword evidence="4 8" id="KW-0812">Transmembrane</keyword>
<keyword evidence="5 8" id="KW-1133">Transmembrane helix</keyword>
<dbReference type="AlphaFoldDB" id="A0A4Y3TKX9"/>